<gene>
    <name evidence="2" type="ORF">BC936DRAFT_140126</name>
</gene>
<name>A0A433AZZ8_9FUNG</name>
<dbReference type="OrthoDB" id="75724at2759"/>
<dbReference type="AlphaFoldDB" id="A0A433AZZ8"/>
<evidence type="ECO:0000313" key="3">
    <source>
        <dbReference type="Proteomes" id="UP000268093"/>
    </source>
</evidence>
<organism evidence="2 3">
    <name type="scientific">Jimgerdemannia flammicorona</name>
    <dbReference type="NCBI Taxonomy" id="994334"/>
    <lineage>
        <taxon>Eukaryota</taxon>
        <taxon>Fungi</taxon>
        <taxon>Fungi incertae sedis</taxon>
        <taxon>Mucoromycota</taxon>
        <taxon>Mucoromycotina</taxon>
        <taxon>Endogonomycetes</taxon>
        <taxon>Endogonales</taxon>
        <taxon>Endogonaceae</taxon>
        <taxon>Jimgerdemannia</taxon>
    </lineage>
</organism>
<dbReference type="Proteomes" id="UP000268093">
    <property type="component" value="Unassembled WGS sequence"/>
</dbReference>
<reference evidence="2 3" key="1">
    <citation type="journal article" date="2018" name="New Phytol.">
        <title>Phylogenomics of Endogonaceae and evolution of mycorrhizas within Mucoromycota.</title>
        <authorList>
            <person name="Chang Y."/>
            <person name="Desiro A."/>
            <person name="Na H."/>
            <person name="Sandor L."/>
            <person name="Lipzen A."/>
            <person name="Clum A."/>
            <person name="Barry K."/>
            <person name="Grigoriev I.V."/>
            <person name="Martin F.M."/>
            <person name="Stajich J.E."/>
            <person name="Smith M.E."/>
            <person name="Bonito G."/>
            <person name="Spatafora J.W."/>
        </authorList>
    </citation>
    <scope>NUCLEOTIDE SEQUENCE [LARGE SCALE GENOMIC DNA]</scope>
    <source>
        <strain evidence="2 3">GMNB39</strain>
    </source>
</reference>
<keyword evidence="3" id="KW-1185">Reference proteome</keyword>
<dbReference type="Pfam" id="PF00650">
    <property type="entry name" value="CRAL_TRIO"/>
    <property type="match status" value="1"/>
</dbReference>
<feature type="domain" description="CRAL-TRIO" evidence="1">
    <location>
        <begin position="2"/>
        <end position="73"/>
    </location>
</feature>
<dbReference type="InterPro" id="IPR036865">
    <property type="entry name" value="CRAL-TRIO_dom_sf"/>
</dbReference>
<dbReference type="SUPFAM" id="SSF52087">
    <property type="entry name" value="CRAL/TRIO domain"/>
    <property type="match status" value="1"/>
</dbReference>
<dbReference type="EMBL" id="RBNI01016467">
    <property type="protein sequence ID" value="RUP08318.1"/>
    <property type="molecule type" value="Genomic_DNA"/>
</dbReference>
<accession>A0A433AZZ8</accession>
<dbReference type="InterPro" id="IPR001251">
    <property type="entry name" value="CRAL-TRIO_dom"/>
</dbReference>
<proteinExistence type="predicted"/>
<evidence type="ECO:0000259" key="1">
    <source>
        <dbReference type="Pfam" id="PF00650"/>
    </source>
</evidence>
<evidence type="ECO:0000313" key="2">
    <source>
        <dbReference type="EMBL" id="RUP08318.1"/>
    </source>
</evidence>
<comment type="caution">
    <text evidence="2">The sequence shown here is derived from an EMBL/GenBank/DDBJ whole genome shotgun (WGS) entry which is preliminary data.</text>
</comment>
<protein>
    <recommendedName>
        <fullName evidence="1">CRAL-TRIO domain-containing protein</fullName>
    </recommendedName>
</protein>
<sequence length="85" mass="9687">MIQVHSYKDASLFSHTSNVKVATKEVIQIMSDNYSEFLFVLNILNIPPFGTCVLSGKEVLYKYTMTQFVFYSSLMLSLYSSISNL</sequence>